<evidence type="ECO:0000313" key="3">
    <source>
        <dbReference type="Proteomes" id="UP000004947"/>
    </source>
</evidence>
<comment type="caution">
    <text evidence="2">The sequence shown here is derived from an EMBL/GenBank/DDBJ whole genome shotgun (WGS) entry which is preliminary data.</text>
</comment>
<accession>A6DPD7</accession>
<dbReference type="EMBL" id="ABCK01000016">
    <property type="protein sequence ID" value="EDM26433.1"/>
    <property type="molecule type" value="Genomic_DNA"/>
</dbReference>
<dbReference type="STRING" id="313628.LNTAR_05644"/>
<dbReference type="GO" id="GO:0015627">
    <property type="term" value="C:type II protein secretion system complex"/>
    <property type="evidence" value="ECO:0007669"/>
    <property type="project" value="InterPro"/>
</dbReference>
<dbReference type="SUPFAM" id="SSF54523">
    <property type="entry name" value="Pili subunits"/>
    <property type="match status" value="1"/>
</dbReference>
<dbReference type="Pfam" id="PF07963">
    <property type="entry name" value="N_methyl"/>
    <property type="match status" value="1"/>
</dbReference>
<keyword evidence="1" id="KW-0488">Methylation</keyword>
<dbReference type="InterPro" id="IPR000983">
    <property type="entry name" value="Bac_GSPG_pilin"/>
</dbReference>
<dbReference type="Proteomes" id="UP000004947">
    <property type="component" value="Unassembled WGS sequence"/>
</dbReference>
<protein>
    <submittedName>
        <fullName evidence="2">Uncharacterized protein</fullName>
    </submittedName>
</protein>
<reference evidence="2 3" key="1">
    <citation type="journal article" date="2010" name="J. Bacteriol.">
        <title>Genome sequence of Lentisphaera araneosa HTCC2155T, the type species of the order Lentisphaerales in the phylum Lentisphaerae.</title>
        <authorList>
            <person name="Thrash J.C."/>
            <person name="Cho J.C."/>
            <person name="Vergin K.L."/>
            <person name="Morris R.M."/>
            <person name="Giovannoni S.J."/>
        </authorList>
    </citation>
    <scope>NUCLEOTIDE SEQUENCE [LARGE SCALE GENOMIC DNA]</scope>
    <source>
        <strain evidence="2 3">HTCC2155</strain>
    </source>
</reference>
<keyword evidence="3" id="KW-1185">Reference proteome</keyword>
<dbReference type="InterPro" id="IPR045584">
    <property type="entry name" value="Pilin-like"/>
</dbReference>
<dbReference type="AlphaFoldDB" id="A6DPD7"/>
<name>A6DPD7_9BACT</name>
<gene>
    <name evidence="2" type="ORF">LNTAR_05644</name>
</gene>
<dbReference type="Gene3D" id="3.30.700.10">
    <property type="entry name" value="Glycoprotein, Type 4 Pilin"/>
    <property type="match status" value="1"/>
</dbReference>
<dbReference type="PANTHER" id="PTHR30093">
    <property type="entry name" value="GENERAL SECRETION PATHWAY PROTEIN G"/>
    <property type="match status" value="1"/>
</dbReference>
<organism evidence="2 3">
    <name type="scientific">Lentisphaera araneosa HTCC2155</name>
    <dbReference type="NCBI Taxonomy" id="313628"/>
    <lineage>
        <taxon>Bacteria</taxon>
        <taxon>Pseudomonadati</taxon>
        <taxon>Lentisphaerota</taxon>
        <taxon>Lentisphaeria</taxon>
        <taxon>Lentisphaerales</taxon>
        <taxon>Lentisphaeraceae</taxon>
        <taxon>Lentisphaera</taxon>
    </lineage>
</organism>
<sequence length="216" mass="24298">MTRKTFSLIELLVVIAIIGILASLLLPSLAKARKTAQASVCKSNLKQITQALMIYAMDNNNYAPADTKSSSTNLQWHRTLSVKGYLDFNAQNKKTIYECPNGKEFTNNWESNYALNFRLGRGNNNGGSNLDSNHFQYLSRMYGDNSSDTMIIMDGYSTFRFILSTDMVDSKLIEASPNVARHQLRSNISYLDGHVGTLSYSQLLTKTDHLESFWTP</sequence>
<evidence type="ECO:0000256" key="1">
    <source>
        <dbReference type="ARBA" id="ARBA00022481"/>
    </source>
</evidence>
<dbReference type="InterPro" id="IPR012902">
    <property type="entry name" value="N_methyl_site"/>
</dbReference>
<dbReference type="NCBIfam" id="TIGR02532">
    <property type="entry name" value="IV_pilin_GFxxxE"/>
    <property type="match status" value="1"/>
</dbReference>
<dbReference type="GO" id="GO:0015628">
    <property type="term" value="P:protein secretion by the type II secretion system"/>
    <property type="evidence" value="ECO:0007669"/>
    <property type="project" value="InterPro"/>
</dbReference>
<proteinExistence type="predicted"/>
<dbReference type="RefSeq" id="WP_007279719.1">
    <property type="nucleotide sequence ID" value="NZ_ABCK01000016.1"/>
</dbReference>
<evidence type="ECO:0000313" key="2">
    <source>
        <dbReference type="EMBL" id="EDM26433.1"/>
    </source>
</evidence>
<dbReference type="eggNOG" id="COG2165">
    <property type="taxonomic scope" value="Bacteria"/>
</dbReference>
<dbReference type="OrthoDB" id="287493at2"/>
<dbReference type="PRINTS" id="PR00813">
    <property type="entry name" value="BCTERIALGSPG"/>
</dbReference>